<organism evidence="9 10">
    <name type="scientific">Cyprinus carpio</name>
    <name type="common">Common carp</name>
    <dbReference type="NCBI Taxonomy" id="7962"/>
    <lineage>
        <taxon>Eukaryota</taxon>
        <taxon>Metazoa</taxon>
        <taxon>Chordata</taxon>
        <taxon>Craniata</taxon>
        <taxon>Vertebrata</taxon>
        <taxon>Euteleostomi</taxon>
        <taxon>Actinopterygii</taxon>
        <taxon>Neopterygii</taxon>
        <taxon>Teleostei</taxon>
        <taxon>Ostariophysi</taxon>
        <taxon>Cypriniformes</taxon>
        <taxon>Cyprinidae</taxon>
        <taxon>Cyprininae</taxon>
        <taxon>Cyprinus</taxon>
    </lineage>
</organism>
<evidence type="ECO:0000259" key="8">
    <source>
        <dbReference type="PROSITE" id="PS51525"/>
    </source>
</evidence>
<feature type="region of interest" description="Disordered" evidence="6">
    <location>
        <begin position="356"/>
        <end position="402"/>
    </location>
</feature>
<sequence length="644" mass="70915">MSVVTSPAQVPPPIVNPSPPEVTNPGKPGRKTNQLQYMQNVVVKTLWKHQFAWPFYTPVDAIKLNLPDYHKIIKNPMDMGTIKKRLENNYYWTAGECMQDFNTMFTNCYIYNKPTDDIVLMAQALEKIFLQKVAQMPQEEVELLPPPPKGKARKPGPPPTSENQQSIALTTGSPSSSCPSSPPQLAQTPVIAATPVSTITSNVQAVPPATSMIPTAQPVVKKKGVKRKADTTTPTTCAITASRSESPTAMLESKHSKIISRRESTGRPIKPPKKDLEDGDVLQQGNKKSKLNDHLKYCDTILKEMLSKKHAAYAWPFYKPVDAEALELHDYHEIIKQPMDLSTVKDVFEMKFAKMPDEPAEPSSPSAVSATAVVSKSTGSSESSVDSSSSSSDSEEERATRLAELQEQQFAVEHPNGNRAGTKNGCAKHFQLKAVHEQLAALSQGPVSKPKKKKEKKEKEKKKKDKEKDKDKNKVKVEDDKKAKSSQTNKQTQQKKTSARKPNSTSTTRQPKKGGKPGSANYESDEEESFPMSYDEKRQLSLDINRLPGEKLGRVVHIIQSREPSLRDSNPDEIEIDFETLKPSTLRELERYVKSCLQKKQRKPLQKAGSAQGGGPSRLSGSSSSSDSGSSSSSGSSSESSDSD</sequence>
<feature type="compositionally biased region" description="Polar residues" evidence="6">
    <location>
        <begin position="161"/>
        <end position="172"/>
    </location>
</feature>
<reference evidence="9" key="1">
    <citation type="submission" date="2025-08" db="UniProtKB">
        <authorList>
            <consortium name="Ensembl"/>
        </authorList>
    </citation>
    <scope>IDENTIFICATION</scope>
</reference>
<feature type="compositionally biased region" description="Low complexity" evidence="6">
    <location>
        <begin position="620"/>
        <end position="644"/>
    </location>
</feature>
<evidence type="ECO:0000256" key="4">
    <source>
        <dbReference type="ARBA" id="ARBA00044509"/>
    </source>
</evidence>
<dbReference type="GO" id="GO:0005634">
    <property type="term" value="C:nucleus"/>
    <property type="evidence" value="ECO:0007669"/>
    <property type="project" value="TreeGrafter"/>
</dbReference>
<keyword evidence="1" id="KW-0677">Repeat</keyword>
<proteinExistence type="inferred from homology"/>
<dbReference type="GO" id="GO:0006338">
    <property type="term" value="P:chromatin remodeling"/>
    <property type="evidence" value="ECO:0007669"/>
    <property type="project" value="TreeGrafter"/>
</dbReference>
<feature type="region of interest" description="Disordered" evidence="6">
    <location>
        <begin position="440"/>
        <end position="536"/>
    </location>
</feature>
<dbReference type="InterPro" id="IPR050935">
    <property type="entry name" value="Bromo_chromatin_reader"/>
</dbReference>
<dbReference type="InterPro" id="IPR036427">
    <property type="entry name" value="Bromodomain-like_sf"/>
</dbReference>
<dbReference type="Ensembl" id="ENSCCRT00020076183.1">
    <property type="protein sequence ID" value="ENSCCRP00020069317.1"/>
    <property type="gene ID" value="ENSCCRG00020032442.1"/>
</dbReference>
<evidence type="ECO:0000256" key="6">
    <source>
        <dbReference type="SAM" id="MobiDB-lite"/>
    </source>
</evidence>
<dbReference type="PROSITE" id="PS51525">
    <property type="entry name" value="NET"/>
    <property type="match status" value="1"/>
</dbReference>
<dbReference type="CDD" id="cd05497">
    <property type="entry name" value="Bromo_Brdt_I_like"/>
    <property type="match status" value="1"/>
</dbReference>
<feature type="compositionally biased region" description="Basic residues" evidence="6">
    <location>
        <begin position="449"/>
        <end position="465"/>
    </location>
</feature>
<dbReference type="AlphaFoldDB" id="A0A8C2GGS1"/>
<dbReference type="SUPFAM" id="SSF47370">
    <property type="entry name" value="Bromodomain"/>
    <property type="match status" value="2"/>
</dbReference>
<evidence type="ECO:0000259" key="7">
    <source>
        <dbReference type="PROSITE" id="PS50014"/>
    </source>
</evidence>
<feature type="compositionally biased region" description="Pro residues" evidence="6">
    <location>
        <begin position="144"/>
        <end position="160"/>
    </location>
</feature>
<dbReference type="SMART" id="SM00297">
    <property type="entry name" value="BROMO"/>
    <property type="match status" value="2"/>
</dbReference>
<feature type="region of interest" description="Disordered" evidence="6">
    <location>
        <begin position="243"/>
        <end position="280"/>
    </location>
</feature>
<keyword evidence="2" id="KW-0156">Chromatin regulator</keyword>
<evidence type="ECO:0000256" key="1">
    <source>
        <dbReference type="ARBA" id="ARBA00022737"/>
    </source>
</evidence>
<evidence type="ECO:0000313" key="9">
    <source>
        <dbReference type="Ensembl" id="ENSCCRP00020069317.1"/>
    </source>
</evidence>
<name>A0A8C2GGS1_CYPCA</name>
<dbReference type="PROSITE" id="PS00633">
    <property type="entry name" value="BROMODOMAIN_1"/>
    <property type="match status" value="1"/>
</dbReference>
<feature type="region of interest" description="Disordered" evidence="6">
    <location>
        <begin position="1"/>
        <end position="31"/>
    </location>
</feature>
<dbReference type="Pfam" id="PF00439">
    <property type="entry name" value="Bromodomain"/>
    <property type="match status" value="2"/>
</dbReference>
<dbReference type="Proteomes" id="UP000694701">
    <property type="component" value="Unplaced"/>
</dbReference>
<gene>
    <name evidence="9" type="primary">LOC109096634</name>
</gene>
<dbReference type="GO" id="GO:0006355">
    <property type="term" value="P:regulation of DNA-templated transcription"/>
    <property type="evidence" value="ECO:0007669"/>
    <property type="project" value="TreeGrafter"/>
</dbReference>
<accession>A0A8C2GGS1</accession>
<dbReference type="Gene3D" id="1.20.1270.220">
    <property type="match status" value="1"/>
</dbReference>
<dbReference type="InterPro" id="IPR043508">
    <property type="entry name" value="Bromo_Brdt_I"/>
</dbReference>
<dbReference type="InterPro" id="IPR001487">
    <property type="entry name" value="Bromodomain"/>
</dbReference>
<evidence type="ECO:0000256" key="3">
    <source>
        <dbReference type="ARBA" id="ARBA00023117"/>
    </source>
</evidence>
<feature type="domain" description="Bromo" evidence="7">
    <location>
        <begin position="309"/>
        <end position="358"/>
    </location>
</feature>
<keyword evidence="3 5" id="KW-0103">Bromodomain</keyword>
<dbReference type="InterPro" id="IPR027353">
    <property type="entry name" value="NET_dom"/>
</dbReference>
<evidence type="ECO:0000256" key="5">
    <source>
        <dbReference type="PROSITE-ProRule" id="PRU00035"/>
    </source>
</evidence>
<dbReference type="Gene3D" id="1.20.920.10">
    <property type="entry name" value="Bromodomain-like"/>
    <property type="match status" value="2"/>
</dbReference>
<dbReference type="PROSITE" id="PS50014">
    <property type="entry name" value="BROMODOMAIN_2"/>
    <property type="match status" value="2"/>
</dbReference>
<feature type="region of interest" description="Disordered" evidence="6">
    <location>
        <begin position="597"/>
        <end position="644"/>
    </location>
</feature>
<feature type="domain" description="NET" evidence="8">
    <location>
        <begin position="522"/>
        <end position="604"/>
    </location>
</feature>
<feature type="compositionally biased region" description="Low complexity" evidence="6">
    <location>
        <begin position="361"/>
        <end position="392"/>
    </location>
</feature>
<feature type="compositionally biased region" description="Low complexity" evidence="6">
    <location>
        <begin position="485"/>
        <end position="496"/>
    </location>
</feature>
<dbReference type="PANTHER" id="PTHR22880:SF246">
    <property type="entry name" value="BROMODOMAIN-CONTAINING PROTEIN 3"/>
    <property type="match status" value="1"/>
</dbReference>
<feature type="region of interest" description="Disordered" evidence="6">
    <location>
        <begin position="140"/>
        <end position="187"/>
    </location>
</feature>
<feature type="domain" description="Bromo" evidence="7">
    <location>
        <begin position="47"/>
        <end position="119"/>
    </location>
</feature>
<protein>
    <submittedName>
        <fullName evidence="9">Bromodomain containing 3</fullName>
    </submittedName>
</protein>
<feature type="compositionally biased region" description="Basic and acidic residues" evidence="6">
    <location>
        <begin position="466"/>
        <end position="483"/>
    </location>
</feature>
<comment type="similarity">
    <text evidence="4">Belongs to the BET family.</text>
</comment>
<dbReference type="PANTHER" id="PTHR22880">
    <property type="entry name" value="FALZ-RELATED BROMODOMAIN-CONTAINING PROTEINS"/>
    <property type="match status" value="1"/>
</dbReference>
<feature type="compositionally biased region" description="Pro residues" evidence="6">
    <location>
        <begin position="9"/>
        <end position="22"/>
    </location>
</feature>
<dbReference type="FunFam" id="1.20.920.10:FF:000002">
    <property type="entry name" value="Bromodomain-containing protein 4"/>
    <property type="match status" value="1"/>
</dbReference>
<feature type="compositionally biased region" description="Basic and acidic residues" evidence="6">
    <location>
        <begin position="252"/>
        <end position="265"/>
    </location>
</feature>
<feature type="compositionally biased region" description="Polar residues" evidence="6">
    <location>
        <begin position="500"/>
        <end position="509"/>
    </location>
</feature>
<evidence type="ECO:0000256" key="2">
    <source>
        <dbReference type="ARBA" id="ARBA00022853"/>
    </source>
</evidence>
<dbReference type="InterPro" id="IPR018359">
    <property type="entry name" value="Bromodomain_CS"/>
</dbReference>
<evidence type="ECO:0000313" key="10">
    <source>
        <dbReference type="Proteomes" id="UP000694701"/>
    </source>
</evidence>
<dbReference type="Pfam" id="PF17035">
    <property type="entry name" value="BET"/>
    <property type="match status" value="1"/>
</dbReference>
<dbReference type="GO" id="GO:0000785">
    <property type="term" value="C:chromatin"/>
    <property type="evidence" value="ECO:0007669"/>
    <property type="project" value="TreeGrafter"/>
</dbReference>
<dbReference type="PRINTS" id="PR00503">
    <property type="entry name" value="BROMODOMAIN"/>
</dbReference>
<dbReference type="InterPro" id="IPR038336">
    <property type="entry name" value="NET_sf"/>
</dbReference>
<dbReference type="FunFam" id="1.20.1270.220:FF:000001">
    <property type="entry name" value="bromodomain-containing protein 2 isoform X1"/>
    <property type="match status" value="1"/>
</dbReference>